<organism evidence="1 2">
    <name type="scientific">Neohortaea acidophila</name>
    <dbReference type="NCBI Taxonomy" id="245834"/>
    <lineage>
        <taxon>Eukaryota</taxon>
        <taxon>Fungi</taxon>
        <taxon>Dikarya</taxon>
        <taxon>Ascomycota</taxon>
        <taxon>Pezizomycotina</taxon>
        <taxon>Dothideomycetes</taxon>
        <taxon>Dothideomycetidae</taxon>
        <taxon>Mycosphaerellales</taxon>
        <taxon>Teratosphaeriaceae</taxon>
        <taxon>Neohortaea</taxon>
    </lineage>
</organism>
<dbReference type="RefSeq" id="XP_033591838.1">
    <property type="nucleotide sequence ID" value="XM_033730379.1"/>
</dbReference>
<protein>
    <recommendedName>
        <fullName evidence="3">DUF1365-domain-containing protein</fullName>
    </recommendedName>
</protein>
<feature type="non-terminal residue" evidence="1">
    <location>
        <position position="1"/>
    </location>
</feature>
<dbReference type="Proteomes" id="UP000799767">
    <property type="component" value="Unassembled WGS sequence"/>
</dbReference>
<dbReference type="AlphaFoldDB" id="A0A6A6PZV4"/>
<name>A0A6A6PZV4_9PEZI</name>
<dbReference type="Pfam" id="PF07103">
    <property type="entry name" value="DUF1365"/>
    <property type="match status" value="1"/>
</dbReference>
<evidence type="ECO:0000313" key="1">
    <source>
        <dbReference type="EMBL" id="KAF2485269.1"/>
    </source>
</evidence>
<dbReference type="OrthoDB" id="3340520at2759"/>
<sequence length="488" mass="55574">RTAHSRTFPQRHAFTYTYLFVGVPVGVKGPVGKALSIDGRNRSWFHVSASDYLFRSGRKLDLADKLKSYLHTQGVTDRDYAFAYLVTAPRFLGYSFNPVSFWYLYDADTVLKYMILEVNNTFDERRMYLLGADGSAEGANGSSGGKKSNGRTFTDTWEKDFHVSPFNSRQGSYSLRALDPLAAYEETGHVRIDNKIVLRSSKESPKIVAHVWSEGEPKEAASIGTLELARFIASWWWVGLATFPRIVWEAQKLFFRRKLNVWFRPEVADSSIGRTYTDDERQLEGFFQAFLRHAVESSTDALQVIYHPAHSDGQEEVAMYSPGFIYEDDHKRKLTLRVSSPAFYSRFVHYAHVQEAFDRESLSTDEKNRTLIIENQALLPTLLKAIQTTEQQNAKLPTPTTLIDRPRWSILKALRCPPSSPSYPNPTTTTTISDIRTLPQSPLDTYIQQHQPAPEAGTYRRIATKLFLAQRFAFGIPALVTALDWLVR</sequence>
<accession>A0A6A6PZV4</accession>
<evidence type="ECO:0000313" key="2">
    <source>
        <dbReference type="Proteomes" id="UP000799767"/>
    </source>
</evidence>
<feature type="non-terminal residue" evidence="1">
    <location>
        <position position="488"/>
    </location>
</feature>
<dbReference type="GeneID" id="54471381"/>
<reference evidence="1" key="1">
    <citation type="journal article" date="2020" name="Stud. Mycol.">
        <title>101 Dothideomycetes genomes: a test case for predicting lifestyles and emergence of pathogens.</title>
        <authorList>
            <person name="Haridas S."/>
            <person name="Albert R."/>
            <person name="Binder M."/>
            <person name="Bloem J."/>
            <person name="Labutti K."/>
            <person name="Salamov A."/>
            <person name="Andreopoulos B."/>
            <person name="Baker S."/>
            <person name="Barry K."/>
            <person name="Bills G."/>
            <person name="Bluhm B."/>
            <person name="Cannon C."/>
            <person name="Castanera R."/>
            <person name="Culley D."/>
            <person name="Daum C."/>
            <person name="Ezra D."/>
            <person name="Gonzalez J."/>
            <person name="Henrissat B."/>
            <person name="Kuo A."/>
            <person name="Liang C."/>
            <person name="Lipzen A."/>
            <person name="Lutzoni F."/>
            <person name="Magnuson J."/>
            <person name="Mondo S."/>
            <person name="Nolan M."/>
            <person name="Ohm R."/>
            <person name="Pangilinan J."/>
            <person name="Park H.-J."/>
            <person name="Ramirez L."/>
            <person name="Alfaro M."/>
            <person name="Sun H."/>
            <person name="Tritt A."/>
            <person name="Yoshinaga Y."/>
            <person name="Zwiers L.-H."/>
            <person name="Turgeon B."/>
            <person name="Goodwin S."/>
            <person name="Spatafora J."/>
            <person name="Crous P."/>
            <person name="Grigoriev I."/>
        </authorList>
    </citation>
    <scope>NUCLEOTIDE SEQUENCE</scope>
    <source>
        <strain evidence="1">CBS 113389</strain>
    </source>
</reference>
<dbReference type="PANTHER" id="PTHR33973:SF4">
    <property type="entry name" value="OS07G0153300 PROTEIN"/>
    <property type="match status" value="1"/>
</dbReference>
<proteinExistence type="predicted"/>
<dbReference type="PANTHER" id="PTHR33973">
    <property type="entry name" value="OS07G0153300 PROTEIN"/>
    <property type="match status" value="1"/>
</dbReference>
<dbReference type="EMBL" id="MU001633">
    <property type="protein sequence ID" value="KAF2485269.1"/>
    <property type="molecule type" value="Genomic_DNA"/>
</dbReference>
<keyword evidence="2" id="KW-1185">Reference proteome</keyword>
<dbReference type="InterPro" id="IPR010775">
    <property type="entry name" value="DUF1365"/>
</dbReference>
<evidence type="ECO:0008006" key="3">
    <source>
        <dbReference type="Google" id="ProtNLM"/>
    </source>
</evidence>
<gene>
    <name evidence="1" type="ORF">BDY17DRAFT_241670</name>
</gene>